<dbReference type="SUPFAM" id="SSF55103">
    <property type="entry name" value="FAD-linked oxidases, C-terminal domain"/>
    <property type="match status" value="1"/>
</dbReference>
<dbReference type="InterPro" id="IPR004113">
    <property type="entry name" value="FAD-bd_oxidored_4_C"/>
</dbReference>
<keyword evidence="5" id="KW-1185">Reference proteome</keyword>
<dbReference type="Gene3D" id="1.10.45.10">
    <property type="entry name" value="Vanillyl-alcohol Oxidase, Chain A, domain 4"/>
    <property type="match status" value="1"/>
</dbReference>
<proteinExistence type="predicted"/>
<dbReference type="InterPro" id="IPR016170">
    <property type="entry name" value="Cytok_DH_C_sf"/>
</dbReference>
<protein>
    <submittedName>
        <fullName evidence="4">FAD-linked oxidase-like protein</fullName>
    </submittedName>
</protein>
<dbReference type="RefSeq" id="XP_064771257.1">
    <property type="nucleotide sequence ID" value="XM_064911793.1"/>
</dbReference>
<sequence length="375" mass="42348">MVHCGMEIVLPNGELYRTGMGAMPDPTQPGYDPNAPLHEQPPNKCWQLFNYGFGPYLDGIFTQSSLGIVTKLGMWLMPDPGGFENYVVTVPKEEQLSELVDIIRPLRLQNILPNVPTIRYITLDAAVMGHKLDYVNHDGPLTEDELTAISTKLGLGRWNFYGAAYGPPLIRDAMMQISKEAFLKIPGAKFLKLEDVQEPSVLHIRAKTLRGIPSYDELNWLDWEPNGVHLFFAPISQVSGADAMKQYEISKRRFDEAGFDFVGTFTIGMREMHHIISVIFPRGNEERKKAAVWLIRTLIDDCAKMGWGEYRTHLGLMDQIQDTYSFNNNIQRTINETIKNALDPKGIIAPGKSGIWPASYDKKTYVLDSKVPKPF</sequence>
<dbReference type="GeneID" id="90037305"/>
<reference evidence="4 5" key="1">
    <citation type="submission" date="2024-03" db="EMBL/GenBank/DDBJ databases">
        <title>Genome-scale model development and genomic sequencing of the oleaginous clade Lipomyces.</title>
        <authorList>
            <consortium name="Lawrence Berkeley National Laboratory"/>
            <person name="Czajka J.J."/>
            <person name="Han Y."/>
            <person name="Kim J."/>
            <person name="Mondo S.J."/>
            <person name="Hofstad B.A."/>
            <person name="Robles A."/>
            <person name="Haridas S."/>
            <person name="Riley R."/>
            <person name="LaButti K."/>
            <person name="Pangilinan J."/>
            <person name="Andreopoulos W."/>
            <person name="Lipzen A."/>
            <person name="Yan J."/>
            <person name="Wang M."/>
            <person name="Ng V."/>
            <person name="Grigoriev I.V."/>
            <person name="Spatafora J.W."/>
            <person name="Magnuson J.K."/>
            <person name="Baker S.E."/>
            <person name="Pomraning K.R."/>
        </authorList>
    </citation>
    <scope>NUCLEOTIDE SEQUENCE [LARGE SCALE GENOMIC DNA]</scope>
    <source>
        <strain evidence="4 5">Phaff 52-87</strain>
    </source>
</reference>
<dbReference type="EMBL" id="JBBJBU010000001">
    <property type="protein sequence ID" value="KAK7208224.1"/>
    <property type="molecule type" value="Genomic_DNA"/>
</dbReference>
<evidence type="ECO:0000259" key="3">
    <source>
        <dbReference type="Pfam" id="PF02913"/>
    </source>
</evidence>
<evidence type="ECO:0000256" key="1">
    <source>
        <dbReference type="ARBA" id="ARBA00022630"/>
    </source>
</evidence>
<dbReference type="Gene3D" id="3.30.465.10">
    <property type="match status" value="1"/>
</dbReference>
<keyword evidence="1" id="KW-0285">Flavoprotein</keyword>
<dbReference type="Proteomes" id="UP001498771">
    <property type="component" value="Unassembled WGS sequence"/>
</dbReference>
<dbReference type="SUPFAM" id="SSF56176">
    <property type="entry name" value="FAD-binding/transporter-associated domain-like"/>
    <property type="match status" value="1"/>
</dbReference>
<dbReference type="InterPro" id="IPR016164">
    <property type="entry name" value="FAD-linked_Oxase-like_C"/>
</dbReference>
<dbReference type="InterPro" id="IPR016169">
    <property type="entry name" value="FAD-bd_PCMH_sub2"/>
</dbReference>
<organism evidence="4 5">
    <name type="scientific">Myxozyma melibiosi</name>
    <dbReference type="NCBI Taxonomy" id="54550"/>
    <lineage>
        <taxon>Eukaryota</taxon>
        <taxon>Fungi</taxon>
        <taxon>Dikarya</taxon>
        <taxon>Ascomycota</taxon>
        <taxon>Saccharomycotina</taxon>
        <taxon>Lipomycetes</taxon>
        <taxon>Lipomycetales</taxon>
        <taxon>Lipomycetaceae</taxon>
        <taxon>Myxozyma</taxon>
    </lineage>
</organism>
<evidence type="ECO:0000313" key="4">
    <source>
        <dbReference type="EMBL" id="KAK7208224.1"/>
    </source>
</evidence>
<dbReference type="Pfam" id="PF02913">
    <property type="entry name" value="FAD-oxidase_C"/>
    <property type="match status" value="1"/>
</dbReference>
<comment type="caution">
    <text evidence="4">The sequence shown here is derived from an EMBL/GenBank/DDBJ whole genome shotgun (WGS) entry which is preliminary data.</text>
</comment>
<dbReference type="InterPro" id="IPR016171">
    <property type="entry name" value="Vanillyl_alc_oxidase_C-sub2"/>
</dbReference>
<gene>
    <name evidence="4" type="ORF">BZA70DRAFT_273191</name>
</gene>
<dbReference type="InterPro" id="IPR036318">
    <property type="entry name" value="FAD-bd_PCMH-like_sf"/>
</dbReference>
<keyword evidence="2" id="KW-0274">FAD</keyword>
<dbReference type="Gene3D" id="3.40.462.10">
    <property type="entry name" value="FAD-linked oxidases, C-terminal domain"/>
    <property type="match status" value="1"/>
</dbReference>
<evidence type="ECO:0000313" key="5">
    <source>
        <dbReference type="Proteomes" id="UP001498771"/>
    </source>
</evidence>
<feature type="domain" description="FAD-binding oxidoreductase/transferase type 4 C-terminal" evidence="3">
    <location>
        <begin position="241"/>
        <end position="352"/>
    </location>
</feature>
<evidence type="ECO:0000256" key="2">
    <source>
        <dbReference type="ARBA" id="ARBA00022827"/>
    </source>
</evidence>
<name>A0ABR1FEE7_9ASCO</name>
<accession>A0ABR1FEE7</accession>